<name>A0A9J6RBE7_9BACI</name>
<dbReference type="RefSeq" id="WP_268779630.1">
    <property type="nucleotide sequence ID" value="NZ_JAPRAT010000009.1"/>
</dbReference>
<gene>
    <name evidence="3" type="ORF">OWO01_06520</name>
</gene>
<reference evidence="3" key="1">
    <citation type="submission" date="2022-11" db="EMBL/GenBank/DDBJ databases">
        <title>WGS of Natronobacillus azotifigens 24KS-1, an anaerobic diazotrophic haloalkaliphile from soda-rich habitats.</title>
        <authorList>
            <person name="Sorokin D.Y."/>
            <person name="Merkel A.Y."/>
        </authorList>
    </citation>
    <scope>NUCLEOTIDE SEQUENCE</scope>
    <source>
        <strain evidence="3">24KS-1</strain>
    </source>
</reference>
<comment type="caution">
    <text evidence="3">The sequence shown here is derived from an EMBL/GenBank/DDBJ whole genome shotgun (WGS) entry which is preliminary data.</text>
</comment>
<dbReference type="CDD" id="cd00093">
    <property type="entry name" value="HTH_XRE"/>
    <property type="match status" value="1"/>
</dbReference>
<dbReference type="PANTHER" id="PTHR46558">
    <property type="entry name" value="TRACRIPTIONAL REGULATORY PROTEIN-RELATED-RELATED"/>
    <property type="match status" value="1"/>
</dbReference>
<dbReference type="SUPFAM" id="SSF47413">
    <property type="entry name" value="lambda repressor-like DNA-binding domains"/>
    <property type="match status" value="1"/>
</dbReference>
<protein>
    <submittedName>
        <fullName evidence="3">Helix-turn-helix transcriptional regulator</fullName>
    </submittedName>
</protein>
<organism evidence="3 4">
    <name type="scientific">Natronobacillus azotifigens</name>
    <dbReference type="NCBI Taxonomy" id="472978"/>
    <lineage>
        <taxon>Bacteria</taxon>
        <taxon>Bacillati</taxon>
        <taxon>Bacillota</taxon>
        <taxon>Bacilli</taxon>
        <taxon>Bacillales</taxon>
        <taxon>Bacillaceae</taxon>
        <taxon>Natronobacillus</taxon>
    </lineage>
</organism>
<dbReference type="Proteomes" id="UP001084197">
    <property type="component" value="Unassembled WGS sequence"/>
</dbReference>
<evidence type="ECO:0000313" key="4">
    <source>
        <dbReference type="Proteomes" id="UP001084197"/>
    </source>
</evidence>
<evidence type="ECO:0000313" key="3">
    <source>
        <dbReference type="EMBL" id="MCZ0702861.1"/>
    </source>
</evidence>
<dbReference type="AlphaFoldDB" id="A0A9J6RBE7"/>
<keyword evidence="1" id="KW-0238">DNA-binding</keyword>
<dbReference type="PROSITE" id="PS50943">
    <property type="entry name" value="HTH_CROC1"/>
    <property type="match status" value="1"/>
</dbReference>
<sequence length="141" mass="16557">MNTNRLATNIKYYRKQNNWTQQKLAEELNISRSVIAKWENEDVLPDLPALLKLSSLFQQSLDQLLGIYSNDEQTLSDFQQLYSTKNNPTLETDENMMKIIDYLIKNPLVKEQILQMIDLPVKRQKSVQRILKTATTEIERL</sequence>
<proteinExistence type="predicted"/>
<dbReference type="InterPro" id="IPR010982">
    <property type="entry name" value="Lambda_DNA-bd_dom_sf"/>
</dbReference>
<feature type="domain" description="HTH cro/C1-type" evidence="2">
    <location>
        <begin position="10"/>
        <end position="64"/>
    </location>
</feature>
<evidence type="ECO:0000256" key="1">
    <source>
        <dbReference type="ARBA" id="ARBA00023125"/>
    </source>
</evidence>
<dbReference type="Gene3D" id="1.10.260.40">
    <property type="entry name" value="lambda repressor-like DNA-binding domains"/>
    <property type="match status" value="1"/>
</dbReference>
<dbReference type="GO" id="GO:0003677">
    <property type="term" value="F:DNA binding"/>
    <property type="evidence" value="ECO:0007669"/>
    <property type="project" value="UniProtKB-KW"/>
</dbReference>
<dbReference type="Pfam" id="PF01381">
    <property type="entry name" value="HTH_3"/>
    <property type="match status" value="1"/>
</dbReference>
<dbReference type="InterPro" id="IPR001387">
    <property type="entry name" value="Cro/C1-type_HTH"/>
</dbReference>
<keyword evidence="4" id="KW-1185">Reference proteome</keyword>
<accession>A0A9J6RBE7</accession>
<evidence type="ECO:0000259" key="2">
    <source>
        <dbReference type="PROSITE" id="PS50943"/>
    </source>
</evidence>
<dbReference type="PANTHER" id="PTHR46558:SF4">
    <property type="entry name" value="DNA-BIDING PHAGE PROTEIN"/>
    <property type="match status" value="1"/>
</dbReference>
<dbReference type="SMART" id="SM00530">
    <property type="entry name" value="HTH_XRE"/>
    <property type="match status" value="1"/>
</dbReference>
<dbReference type="EMBL" id="JAPRAT010000009">
    <property type="protein sequence ID" value="MCZ0702861.1"/>
    <property type="molecule type" value="Genomic_DNA"/>
</dbReference>